<evidence type="ECO:0000313" key="1">
    <source>
        <dbReference type="EMBL" id="CAB4145640.1"/>
    </source>
</evidence>
<name>A0A6J5MKP5_9CAUD</name>
<accession>A0A6J5MKP5</accession>
<evidence type="ECO:0000313" key="2">
    <source>
        <dbReference type="EMBL" id="CAB4189661.1"/>
    </source>
</evidence>
<dbReference type="EMBL" id="LR797155">
    <property type="protein sequence ID" value="CAB4189661.1"/>
    <property type="molecule type" value="Genomic_DNA"/>
</dbReference>
<sequence>MASSGYPQVRYDIIRMAGGLDLVTPTLSLPPGVARDSVNFEASITGGYTRIAGYERFDGRPNPSDAIYSVITVNLSAAINVGDTIVGVTSAATGYVISTSATQLVFTFATGTFVVNETLTVSAVPKGTFTAFGSASTTTSKQAAEYANLAADAYRANITVVPGSGAIRGVVYYNDVVYAWRNNSAGTAMAIYKATVSGWTLVPLGYEMPFNTGSIEIAEGNIVVGQTSGATATVTRVVLSSGIWASSTAAGYLYFASFTGSFSAGETLRVGGTPYAVVGATGAAAITLNPDGRVETTMGNFGGNSNQTRVYGADSVNKGFEFDGVVYVPLRTGMPTDTPNKVAFHKQHLFFAYNQSIQFSSLGLPYQWNPVLGAGEIALTNNVTNFLVQPGDQSTGAMAIYTDSDTYILYGTSSANWNLVSYNVGTGAKPYTAQNMAQSYVFDDRGVINLQTTLNYGNFDSAALTLNIRPFIQQRRNLATGSSLNREKAQYRVFFSDGYGLYLTVSNNNLIGVMPVQFPNAVNVVCEGESPDGAETTFFGSTNGYVYRLDAGTSFDGASIAANVTLVFNAIKSPRILKRYRKGSLEITGTSYAEFTFSYDLGYSTTDIGQDTGLQYSSNLISSFWDSVYWDNFVWDGRTLAPSEVELVGTAENIAVRIATDSDISQPFTVNSTILHYSMRRGLR</sequence>
<gene>
    <name evidence="2" type="ORF">UFOVP1207_21</name>
    <name evidence="1" type="ORF">UFOVP474_25</name>
</gene>
<dbReference type="EMBL" id="LR796445">
    <property type="protein sequence ID" value="CAB4145640.1"/>
    <property type="molecule type" value="Genomic_DNA"/>
</dbReference>
<protein>
    <submittedName>
        <fullName evidence="1">Uncharacterized protein</fullName>
    </submittedName>
</protein>
<reference evidence="1" key="1">
    <citation type="submission" date="2020-04" db="EMBL/GenBank/DDBJ databases">
        <authorList>
            <person name="Chiriac C."/>
            <person name="Salcher M."/>
            <person name="Ghai R."/>
            <person name="Kavagutti S V."/>
        </authorList>
    </citation>
    <scope>NUCLEOTIDE SEQUENCE</scope>
</reference>
<proteinExistence type="predicted"/>
<organism evidence="1">
    <name type="scientific">uncultured Caudovirales phage</name>
    <dbReference type="NCBI Taxonomy" id="2100421"/>
    <lineage>
        <taxon>Viruses</taxon>
        <taxon>Duplodnaviria</taxon>
        <taxon>Heunggongvirae</taxon>
        <taxon>Uroviricota</taxon>
        <taxon>Caudoviricetes</taxon>
        <taxon>Peduoviridae</taxon>
        <taxon>Maltschvirus</taxon>
        <taxon>Maltschvirus maltsch</taxon>
    </lineage>
</organism>